<keyword evidence="7 19" id="KW-1003">Cell membrane</keyword>
<keyword evidence="8 19" id="KW-0444">Lipid biosynthesis</keyword>
<dbReference type="EC" id="2.7.8.24" evidence="5 19"/>
<evidence type="ECO:0000256" key="20">
    <source>
        <dbReference type="SAM" id="Phobius"/>
    </source>
</evidence>
<dbReference type="RefSeq" id="WP_139224657.1">
    <property type="nucleotide sequence ID" value="NZ_CP181348.1"/>
</dbReference>
<dbReference type="NCBIfam" id="NF045884">
    <property type="entry name" value="PhCholSynAgro"/>
    <property type="match status" value="1"/>
</dbReference>
<evidence type="ECO:0000256" key="3">
    <source>
        <dbReference type="ARBA" id="ARBA00004429"/>
    </source>
</evidence>
<evidence type="ECO:0000256" key="18">
    <source>
        <dbReference type="ARBA" id="ARBA00033321"/>
    </source>
</evidence>
<evidence type="ECO:0000256" key="8">
    <source>
        <dbReference type="ARBA" id="ARBA00022516"/>
    </source>
</evidence>
<feature type="transmembrane region" description="Helical" evidence="20">
    <location>
        <begin position="191"/>
        <end position="209"/>
    </location>
</feature>
<reference evidence="21 22" key="1">
    <citation type="submission" date="2020-08" db="EMBL/GenBank/DDBJ databases">
        <title>Genomic Encyclopedia of Type Strains, Phase IV (KMG-IV): sequencing the most valuable type-strain genomes for metagenomic binning, comparative biology and taxonomic classification.</title>
        <authorList>
            <person name="Goeker M."/>
        </authorList>
    </citation>
    <scope>NUCLEOTIDE SEQUENCE [LARGE SCALE GENOMIC DNA]</scope>
    <source>
        <strain evidence="21 22">DSM 25024</strain>
    </source>
</reference>
<evidence type="ECO:0000256" key="13">
    <source>
        <dbReference type="ARBA" id="ARBA00023098"/>
    </source>
</evidence>
<evidence type="ECO:0000256" key="16">
    <source>
        <dbReference type="ARBA" id="ARBA00023211"/>
    </source>
</evidence>
<sequence length="252" mass="28535">MAIEEAKRVAGFDFRQWRPFTVHLLTASGAFWAFMAIIAAAERHWVDMFAWLGLALFVDGIDGPLARRVDIKRRLPNWSGDMLDAIIDYSTYVLIPAFALYQSGMIGRPLSFVAAALIVITSAVYYADTRMKTKDNFFRGFPVTWNMVVFTLFAATPNEWMAFLFVVLCAATTFLPIKFLHPVRVVRLRALNLTILGLWCVFGVIALLFAFDSPIWVRAGILLSAIYLFSIGAVLQLLDRLRGRSAEQEFYE</sequence>
<dbReference type="EMBL" id="JACIDO010000001">
    <property type="protein sequence ID" value="MBB3934881.1"/>
    <property type="molecule type" value="Genomic_DNA"/>
</dbReference>
<keyword evidence="13 19" id="KW-0443">Lipid metabolism</keyword>
<evidence type="ECO:0000256" key="17">
    <source>
        <dbReference type="ARBA" id="ARBA00023264"/>
    </source>
</evidence>
<evidence type="ECO:0000256" key="4">
    <source>
        <dbReference type="ARBA" id="ARBA00010441"/>
    </source>
</evidence>
<dbReference type="Proteomes" id="UP000531216">
    <property type="component" value="Unassembled WGS sequence"/>
</dbReference>
<comment type="cofactor">
    <cofactor evidence="2 19">
        <name>Mn(2+)</name>
        <dbReference type="ChEBI" id="CHEBI:29035"/>
    </cofactor>
</comment>
<dbReference type="GO" id="GO:0008654">
    <property type="term" value="P:phospholipid biosynthetic process"/>
    <property type="evidence" value="ECO:0007669"/>
    <property type="project" value="UniProtKB-KW"/>
</dbReference>
<evidence type="ECO:0000256" key="19">
    <source>
        <dbReference type="PIRNR" id="PIRNR000851"/>
    </source>
</evidence>
<evidence type="ECO:0000256" key="6">
    <source>
        <dbReference type="ARBA" id="ARBA00015623"/>
    </source>
</evidence>
<dbReference type="InterPro" id="IPR043130">
    <property type="entry name" value="CDP-OH_PTrfase_TM_dom"/>
</dbReference>
<name>A0A7W6BMZ9_9HYPH</name>
<dbReference type="GO" id="GO:0005886">
    <property type="term" value="C:plasma membrane"/>
    <property type="evidence" value="ECO:0007669"/>
    <property type="project" value="UniProtKB-SubCell"/>
</dbReference>
<evidence type="ECO:0000256" key="14">
    <source>
        <dbReference type="ARBA" id="ARBA00023136"/>
    </source>
</evidence>
<evidence type="ECO:0000313" key="21">
    <source>
        <dbReference type="EMBL" id="MBB3934881.1"/>
    </source>
</evidence>
<dbReference type="AlphaFoldDB" id="A0A7W6BMZ9"/>
<feature type="transmembrane region" description="Helical" evidence="20">
    <location>
        <begin position="136"/>
        <end position="154"/>
    </location>
</feature>
<dbReference type="GO" id="GO:0050520">
    <property type="term" value="F:phosphatidylcholine synthase activity"/>
    <property type="evidence" value="ECO:0007669"/>
    <property type="project" value="UniProtKB-EC"/>
</dbReference>
<dbReference type="PIRSF" id="PIRSF000851">
    <property type="entry name" value="PcS"/>
    <property type="match status" value="1"/>
</dbReference>
<comment type="caution">
    <text evidence="21">The sequence shown here is derived from an EMBL/GenBank/DDBJ whole genome shotgun (WGS) entry which is preliminary data.</text>
</comment>
<protein>
    <recommendedName>
        <fullName evidence="6 19">Phosphatidylcholine synthase</fullName>
        <shortName evidence="19">PC synthase</shortName>
        <shortName evidence="19">PCS</shortName>
        <ecNumber evidence="5 19">2.7.8.24</ecNumber>
    </recommendedName>
    <alternativeName>
        <fullName evidence="18 19">CDP-diglyceride-choline O-phosphatidyltransferase</fullName>
    </alternativeName>
</protein>
<keyword evidence="22" id="KW-1185">Reference proteome</keyword>
<keyword evidence="11 20" id="KW-0812">Transmembrane</keyword>
<evidence type="ECO:0000256" key="5">
    <source>
        <dbReference type="ARBA" id="ARBA00013195"/>
    </source>
</evidence>
<keyword evidence="17 19" id="KW-1208">Phospholipid metabolism</keyword>
<comment type="subcellular location">
    <subcellularLocation>
        <location evidence="3 19">Cell inner membrane</location>
        <topology evidence="3 19">Multi-pass membrane protein</topology>
    </subcellularLocation>
</comment>
<dbReference type="FunFam" id="1.20.120.1760:FF:000009">
    <property type="entry name" value="Phosphatidylcholine synthase"/>
    <property type="match status" value="1"/>
</dbReference>
<comment type="function">
    <text evidence="19">Condenses choline with CDP-diglyceride to produce phosphatidylcholine and CMP.</text>
</comment>
<keyword evidence="16 19" id="KW-0464">Manganese</keyword>
<keyword evidence="12 20" id="KW-1133">Transmembrane helix</keyword>
<evidence type="ECO:0000256" key="7">
    <source>
        <dbReference type="ARBA" id="ARBA00022475"/>
    </source>
</evidence>
<evidence type="ECO:0000256" key="2">
    <source>
        <dbReference type="ARBA" id="ARBA00001936"/>
    </source>
</evidence>
<evidence type="ECO:0000256" key="10">
    <source>
        <dbReference type="ARBA" id="ARBA00022679"/>
    </source>
</evidence>
<dbReference type="InterPro" id="IPR026027">
    <property type="entry name" value="PcS"/>
</dbReference>
<evidence type="ECO:0000256" key="1">
    <source>
        <dbReference type="ARBA" id="ARBA00000958"/>
    </source>
</evidence>
<evidence type="ECO:0000256" key="11">
    <source>
        <dbReference type="ARBA" id="ARBA00022692"/>
    </source>
</evidence>
<feature type="transmembrane region" description="Helical" evidence="20">
    <location>
        <begin position="160"/>
        <end position="179"/>
    </location>
</feature>
<organism evidence="21 22">
    <name type="scientific">Aureimonas phyllosphaerae</name>
    <dbReference type="NCBI Taxonomy" id="1166078"/>
    <lineage>
        <taxon>Bacteria</taxon>
        <taxon>Pseudomonadati</taxon>
        <taxon>Pseudomonadota</taxon>
        <taxon>Alphaproteobacteria</taxon>
        <taxon>Hyphomicrobiales</taxon>
        <taxon>Aurantimonadaceae</taxon>
        <taxon>Aureimonas</taxon>
    </lineage>
</organism>
<evidence type="ECO:0000256" key="12">
    <source>
        <dbReference type="ARBA" id="ARBA00022989"/>
    </source>
</evidence>
<keyword evidence="10 19" id="KW-0808">Transferase</keyword>
<proteinExistence type="inferred from homology"/>
<comment type="catalytic activity">
    <reaction evidence="1 19">
        <text>a CDP-1,2-diacyl-sn-glycerol + choline = a 1,2-diacyl-sn-glycero-3-phosphocholine + CMP + H(+)</text>
        <dbReference type="Rhea" id="RHEA:14597"/>
        <dbReference type="ChEBI" id="CHEBI:15354"/>
        <dbReference type="ChEBI" id="CHEBI:15378"/>
        <dbReference type="ChEBI" id="CHEBI:57643"/>
        <dbReference type="ChEBI" id="CHEBI:58332"/>
        <dbReference type="ChEBI" id="CHEBI:60377"/>
        <dbReference type="EC" id="2.7.8.24"/>
    </reaction>
</comment>
<feature type="transmembrane region" description="Helical" evidence="20">
    <location>
        <begin position="20"/>
        <end position="42"/>
    </location>
</feature>
<keyword evidence="15 19" id="KW-0594">Phospholipid biosynthesis</keyword>
<gene>
    <name evidence="21" type="ORF">GGR05_000992</name>
</gene>
<comment type="similarity">
    <text evidence="4 19">Belongs to the CDP-alcohol phosphatidyltransferase class-I family.</text>
</comment>
<evidence type="ECO:0000256" key="15">
    <source>
        <dbReference type="ARBA" id="ARBA00023209"/>
    </source>
</evidence>
<evidence type="ECO:0000313" key="22">
    <source>
        <dbReference type="Proteomes" id="UP000531216"/>
    </source>
</evidence>
<evidence type="ECO:0000256" key="9">
    <source>
        <dbReference type="ARBA" id="ARBA00022519"/>
    </source>
</evidence>
<dbReference type="Gene3D" id="1.20.120.1760">
    <property type="match status" value="1"/>
</dbReference>
<feature type="transmembrane region" description="Helical" evidence="20">
    <location>
        <begin position="215"/>
        <end position="238"/>
    </location>
</feature>
<accession>A0A7W6BMZ9</accession>
<feature type="transmembrane region" description="Helical" evidence="20">
    <location>
        <begin position="110"/>
        <end position="127"/>
    </location>
</feature>
<keyword evidence="14 19" id="KW-0472">Membrane</keyword>
<dbReference type="OrthoDB" id="350520at2"/>
<keyword evidence="9 19" id="KW-0997">Cell inner membrane</keyword>